<keyword evidence="1" id="KW-0812">Transmembrane</keyword>
<gene>
    <name evidence="2" type="ORF">GCM10007972_18430</name>
</gene>
<comment type="caution">
    <text evidence="2">The sequence shown here is derived from an EMBL/GenBank/DDBJ whole genome shotgun (WGS) entry which is preliminary data.</text>
</comment>
<accession>A0ABQ2LE37</accession>
<reference evidence="3" key="1">
    <citation type="journal article" date="2019" name="Int. J. Syst. Evol. Microbiol.">
        <title>The Global Catalogue of Microorganisms (GCM) 10K type strain sequencing project: providing services to taxonomists for standard genome sequencing and annotation.</title>
        <authorList>
            <consortium name="The Broad Institute Genomics Platform"/>
            <consortium name="The Broad Institute Genome Sequencing Center for Infectious Disease"/>
            <person name="Wu L."/>
            <person name="Ma J."/>
        </authorList>
    </citation>
    <scope>NUCLEOTIDE SEQUENCE [LARGE SCALE GENOMIC DNA]</scope>
    <source>
        <strain evidence="3">JCM 17843</strain>
    </source>
</reference>
<keyword evidence="3" id="KW-1185">Reference proteome</keyword>
<keyword evidence="1" id="KW-0472">Membrane</keyword>
<proteinExistence type="predicted"/>
<name>A0ABQ2LE37_9PROT</name>
<evidence type="ECO:0000256" key="1">
    <source>
        <dbReference type="SAM" id="Phobius"/>
    </source>
</evidence>
<organism evidence="2 3">
    <name type="scientific">Iodidimonas muriae</name>
    <dbReference type="NCBI Taxonomy" id="261467"/>
    <lineage>
        <taxon>Bacteria</taxon>
        <taxon>Pseudomonadati</taxon>
        <taxon>Pseudomonadota</taxon>
        <taxon>Alphaproteobacteria</taxon>
        <taxon>Iodidimonadales</taxon>
        <taxon>Iodidimonadaceae</taxon>
        <taxon>Iodidimonas</taxon>
    </lineage>
</organism>
<sequence length="53" mass="6038">MDMILKGCFCAYGWVSVHMPVYQAGLLLSIFLSKGKSQRINALLLRFYAVRLD</sequence>
<protein>
    <submittedName>
        <fullName evidence="2">Uncharacterized protein</fullName>
    </submittedName>
</protein>
<feature type="transmembrane region" description="Helical" evidence="1">
    <location>
        <begin position="12"/>
        <end position="32"/>
    </location>
</feature>
<dbReference type="Proteomes" id="UP000602381">
    <property type="component" value="Unassembled WGS sequence"/>
</dbReference>
<dbReference type="EMBL" id="BMOV01000006">
    <property type="protein sequence ID" value="GGO12887.1"/>
    <property type="molecule type" value="Genomic_DNA"/>
</dbReference>
<evidence type="ECO:0000313" key="3">
    <source>
        <dbReference type="Proteomes" id="UP000602381"/>
    </source>
</evidence>
<keyword evidence="1" id="KW-1133">Transmembrane helix</keyword>
<evidence type="ECO:0000313" key="2">
    <source>
        <dbReference type="EMBL" id="GGO12887.1"/>
    </source>
</evidence>